<dbReference type="EMBL" id="MBFT01000818">
    <property type="protein sequence ID" value="PVU86976.1"/>
    <property type="molecule type" value="Genomic_DNA"/>
</dbReference>
<name>A0A2T9Y3Q0_9FUNG</name>
<proteinExistence type="predicted"/>
<evidence type="ECO:0000313" key="1">
    <source>
        <dbReference type="EMBL" id="PVU86976.1"/>
    </source>
</evidence>
<protein>
    <submittedName>
        <fullName evidence="1">Uncharacterized protein</fullName>
    </submittedName>
</protein>
<accession>A0A2T9Y3Q0</accession>
<feature type="non-terminal residue" evidence="1">
    <location>
        <position position="1"/>
    </location>
</feature>
<gene>
    <name evidence="1" type="ORF">BB559_006278</name>
</gene>
<organism evidence="1 2">
    <name type="scientific">Furculomyces boomerangus</name>
    <dbReference type="NCBI Taxonomy" id="61424"/>
    <lineage>
        <taxon>Eukaryota</taxon>
        <taxon>Fungi</taxon>
        <taxon>Fungi incertae sedis</taxon>
        <taxon>Zoopagomycota</taxon>
        <taxon>Kickxellomycotina</taxon>
        <taxon>Harpellomycetes</taxon>
        <taxon>Harpellales</taxon>
        <taxon>Harpellaceae</taxon>
        <taxon>Furculomyces</taxon>
    </lineage>
</organism>
<evidence type="ECO:0000313" key="2">
    <source>
        <dbReference type="Proteomes" id="UP000245699"/>
    </source>
</evidence>
<reference evidence="1 2" key="1">
    <citation type="journal article" date="2018" name="MBio">
        <title>Comparative Genomics Reveals the Core Gene Toolbox for the Fungus-Insect Symbiosis.</title>
        <authorList>
            <person name="Wang Y."/>
            <person name="Stata M."/>
            <person name="Wang W."/>
            <person name="Stajich J.E."/>
            <person name="White M.M."/>
            <person name="Moncalvo J.M."/>
        </authorList>
    </citation>
    <scope>NUCLEOTIDE SEQUENCE [LARGE SCALE GENOMIC DNA]</scope>
    <source>
        <strain evidence="1 2">AUS-77-4</strain>
    </source>
</reference>
<sequence length="102" mass="11555">KYTPDSTQSVFIKQIKQITQDNKKTREMTDPQKKTMSTKCGRVIIPDKKTKDWCNSTTKMYSEMYTASAKRRASASSAPHSEYCECHGSGVGCRCETRCNCL</sequence>
<dbReference type="AlphaFoldDB" id="A0A2T9Y3Q0"/>
<keyword evidence="2" id="KW-1185">Reference proteome</keyword>
<comment type="caution">
    <text evidence="1">The sequence shown here is derived from an EMBL/GenBank/DDBJ whole genome shotgun (WGS) entry which is preliminary data.</text>
</comment>
<dbReference type="Proteomes" id="UP000245699">
    <property type="component" value="Unassembled WGS sequence"/>
</dbReference>